<evidence type="ECO:0000256" key="9">
    <source>
        <dbReference type="ARBA" id="ARBA00022989"/>
    </source>
</evidence>
<keyword evidence="8" id="KW-0862">Zinc</keyword>
<feature type="transmembrane region" description="Helical" evidence="12">
    <location>
        <begin position="185"/>
        <end position="203"/>
    </location>
</feature>
<dbReference type="InterPro" id="IPR008915">
    <property type="entry name" value="Peptidase_M50"/>
</dbReference>
<dbReference type="PANTHER" id="PTHR39188:SF3">
    <property type="entry name" value="STAGE IV SPORULATION PROTEIN FB"/>
    <property type="match status" value="1"/>
</dbReference>
<comment type="caution">
    <text evidence="14">The sequence shown here is derived from an EMBL/GenBank/DDBJ whole genome shotgun (WGS) entry which is preliminary data.</text>
</comment>
<keyword evidence="15" id="KW-1185">Reference proteome</keyword>
<evidence type="ECO:0000256" key="8">
    <source>
        <dbReference type="ARBA" id="ARBA00022833"/>
    </source>
</evidence>
<keyword evidence="6" id="KW-0479">Metal-binding</keyword>
<keyword evidence="9 12" id="KW-1133">Transmembrane helix</keyword>
<feature type="domain" description="Peptidase M50" evidence="13">
    <location>
        <begin position="115"/>
        <end position="167"/>
    </location>
</feature>
<dbReference type="PANTHER" id="PTHR39188">
    <property type="entry name" value="MEMBRANE-ASSOCIATED ZINC METALLOPROTEASE M50B"/>
    <property type="match status" value="1"/>
</dbReference>
<gene>
    <name evidence="14" type="ORF">PACILC2_31640</name>
</gene>
<dbReference type="EMBL" id="BOVJ01000101">
    <property type="protein sequence ID" value="GIQ64596.1"/>
    <property type="molecule type" value="Genomic_DNA"/>
</dbReference>
<comment type="cofactor">
    <cofactor evidence="1">
        <name>Zn(2+)</name>
        <dbReference type="ChEBI" id="CHEBI:29105"/>
    </cofactor>
</comment>
<evidence type="ECO:0000256" key="1">
    <source>
        <dbReference type="ARBA" id="ARBA00001947"/>
    </source>
</evidence>
<evidence type="ECO:0000256" key="5">
    <source>
        <dbReference type="ARBA" id="ARBA00022692"/>
    </source>
</evidence>
<evidence type="ECO:0000256" key="6">
    <source>
        <dbReference type="ARBA" id="ARBA00022723"/>
    </source>
</evidence>
<dbReference type="RefSeq" id="WP_213529213.1">
    <property type="nucleotide sequence ID" value="NZ_BOVJ01000101.1"/>
</dbReference>
<dbReference type="Pfam" id="PF02163">
    <property type="entry name" value="Peptidase_M50"/>
    <property type="match status" value="2"/>
</dbReference>
<evidence type="ECO:0000256" key="3">
    <source>
        <dbReference type="ARBA" id="ARBA00007931"/>
    </source>
</evidence>
<evidence type="ECO:0000256" key="12">
    <source>
        <dbReference type="SAM" id="Phobius"/>
    </source>
</evidence>
<feature type="transmembrane region" description="Helical" evidence="12">
    <location>
        <begin position="7"/>
        <end position="29"/>
    </location>
</feature>
<comment type="similarity">
    <text evidence="3">Belongs to the peptidase M50B family.</text>
</comment>
<accession>A0ABQ4N8R6</accession>
<protein>
    <submittedName>
        <fullName evidence="14">Stage IV sporulation protein FB</fullName>
    </submittedName>
</protein>
<evidence type="ECO:0000256" key="4">
    <source>
        <dbReference type="ARBA" id="ARBA00022670"/>
    </source>
</evidence>
<evidence type="ECO:0000313" key="14">
    <source>
        <dbReference type="EMBL" id="GIQ64596.1"/>
    </source>
</evidence>
<evidence type="ECO:0000256" key="2">
    <source>
        <dbReference type="ARBA" id="ARBA00004141"/>
    </source>
</evidence>
<proteinExistence type="inferred from homology"/>
<dbReference type="Proteomes" id="UP000680304">
    <property type="component" value="Unassembled WGS sequence"/>
</dbReference>
<keyword evidence="11 12" id="KW-0472">Membrane</keyword>
<evidence type="ECO:0000256" key="7">
    <source>
        <dbReference type="ARBA" id="ARBA00022801"/>
    </source>
</evidence>
<feature type="transmembrane region" description="Helical" evidence="12">
    <location>
        <begin position="112"/>
        <end position="132"/>
    </location>
</feature>
<keyword evidence="5 12" id="KW-0812">Transmembrane</keyword>
<feature type="domain" description="Peptidase M50" evidence="13">
    <location>
        <begin position="31"/>
        <end position="103"/>
    </location>
</feature>
<comment type="subcellular location">
    <subcellularLocation>
        <location evidence="2">Membrane</location>
        <topology evidence="2">Multi-pass membrane protein</topology>
    </subcellularLocation>
</comment>
<keyword evidence="10" id="KW-0482">Metalloprotease</keyword>
<evidence type="ECO:0000256" key="10">
    <source>
        <dbReference type="ARBA" id="ARBA00023049"/>
    </source>
</evidence>
<name>A0ABQ4N8R6_9BACL</name>
<keyword evidence="7" id="KW-0378">Hydrolase</keyword>
<reference evidence="14 15" key="1">
    <citation type="submission" date="2021-04" db="EMBL/GenBank/DDBJ databases">
        <title>Draft genome sequence of Paenibacillus cisolokensis, LC2-13A.</title>
        <authorList>
            <person name="Uke A."/>
            <person name="Chhe C."/>
            <person name="Baramee S."/>
            <person name="Kosugi A."/>
        </authorList>
    </citation>
    <scope>NUCLEOTIDE SEQUENCE [LARGE SCALE GENOMIC DNA]</scope>
    <source>
        <strain evidence="14 15">LC2-13A</strain>
    </source>
</reference>
<feature type="transmembrane region" description="Helical" evidence="12">
    <location>
        <begin position="153"/>
        <end position="173"/>
    </location>
</feature>
<evidence type="ECO:0000313" key="15">
    <source>
        <dbReference type="Proteomes" id="UP000680304"/>
    </source>
</evidence>
<evidence type="ECO:0000259" key="13">
    <source>
        <dbReference type="Pfam" id="PF02163"/>
    </source>
</evidence>
<keyword evidence="4" id="KW-0645">Protease</keyword>
<sequence>MIKFRGIAWSVHPLFVLVMLASVLTGYFAELMTLFTLVLVHEIGHLLAARSFGWTVREVKLLPFGGVVEADESGSAPAAEEAAVAIAGPLQNIWMGALAWLFGYWGWWEEDWSAYIVQANALLVAFNLLPIYPLDGGRLLQSAISLGIPYHRTMVWTFRIGLMLSLAMVVYAVLPPFHPEGTAGVQLNLLMIGLFLLLSNWTYRRNMPYLFIRFLMRRDRVAVRRIAGGSLARPIVVTEGQPVSSVVRLLLREQYHLIYVMGERERIMNVMPERRLVAGYLNDSRPHRAISELFTDAR</sequence>
<organism evidence="14 15">
    <name type="scientific">Paenibacillus cisolokensis</name>
    <dbReference type="NCBI Taxonomy" id="1658519"/>
    <lineage>
        <taxon>Bacteria</taxon>
        <taxon>Bacillati</taxon>
        <taxon>Bacillota</taxon>
        <taxon>Bacilli</taxon>
        <taxon>Bacillales</taxon>
        <taxon>Paenibacillaceae</taxon>
        <taxon>Paenibacillus</taxon>
    </lineage>
</organism>
<evidence type="ECO:0000256" key="11">
    <source>
        <dbReference type="ARBA" id="ARBA00023136"/>
    </source>
</evidence>